<dbReference type="InterPro" id="IPR022141">
    <property type="entry name" value="ATP_Ca_trans_C"/>
</dbReference>
<reference evidence="3" key="1">
    <citation type="submission" date="2022-07" db="EMBL/GenBank/DDBJ databases">
        <title>Chromosome-level genome of Muraenolepis orangiensis.</title>
        <authorList>
            <person name="Kim J."/>
        </authorList>
    </citation>
    <scope>NUCLEOTIDE SEQUENCE</scope>
    <source>
        <strain evidence="3">KU_S4_2022</strain>
        <tissue evidence="3">Muscle</tissue>
    </source>
</reference>
<feature type="compositionally biased region" description="Low complexity" evidence="1">
    <location>
        <begin position="101"/>
        <end position="117"/>
    </location>
</feature>
<evidence type="ECO:0000259" key="2">
    <source>
        <dbReference type="Pfam" id="PF12424"/>
    </source>
</evidence>
<evidence type="ECO:0000313" key="4">
    <source>
        <dbReference type="Proteomes" id="UP001148018"/>
    </source>
</evidence>
<sequence>MRVVNAFRSSQYNNVKKPESNRNSFHEFMQGPEFHLNDSVHSVDDTDDDSASSSSKNHVAPAPDPVLTPTAVLRPQAPPRPRRNSRPNDRQLSLPASIHCNSNNSNNNNNNSSSSSNATSETAVLRQIANSASPRPPSLETWL</sequence>
<accession>A0A9Q0I6W6</accession>
<feature type="compositionally biased region" description="Basic and acidic residues" evidence="1">
    <location>
        <begin position="35"/>
        <end position="44"/>
    </location>
</feature>
<gene>
    <name evidence="3" type="ORF">NHX12_013443</name>
</gene>
<feature type="compositionally biased region" description="Polar residues" evidence="1">
    <location>
        <begin position="118"/>
        <end position="133"/>
    </location>
</feature>
<dbReference type="EMBL" id="JANIIK010000117">
    <property type="protein sequence ID" value="KAJ3587053.1"/>
    <property type="molecule type" value="Genomic_DNA"/>
</dbReference>
<dbReference type="AlphaFoldDB" id="A0A9Q0I6W6"/>
<feature type="region of interest" description="Disordered" evidence="1">
    <location>
        <begin position="1"/>
        <end position="143"/>
    </location>
</feature>
<feature type="domain" description="Plasma membrane calcium transporting P-type ATPase C-terminal" evidence="2">
    <location>
        <begin position="2"/>
        <end position="33"/>
    </location>
</feature>
<organism evidence="3 4">
    <name type="scientific">Muraenolepis orangiensis</name>
    <name type="common">Patagonian moray cod</name>
    <dbReference type="NCBI Taxonomy" id="630683"/>
    <lineage>
        <taxon>Eukaryota</taxon>
        <taxon>Metazoa</taxon>
        <taxon>Chordata</taxon>
        <taxon>Craniata</taxon>
        <taxon>Vertebrata</taxon>
        <taxon>Euteleostomi</taxon>
        <taxon>Actinopterygii</taxon>
        <taxon>Neopterygii</taxon>
        <taxon>Teleostei</taxon>
        <taxon>Neoteleostei</taxon>
        <taxon>Acanthomorphata</taxon>
        <taxon>Zeiogadaria</taxon>
        <taxon>Gadariae</taxon>
        <taxon>Gadiformes</taxon>
        <taxon>Muraenolepidoidei</taxon>
        <taxon>Muraenolepididae</taxon>
        <taxon>Muraenolepis</taxon>
    </lineage>
</organism>
<comment type="caution">
    <text evidence="3">The sequence shown here is derived from an EMBL/GenBank/DDBJ whole genome shotgun (WGS) entry which is preliminary data.</text>
</comment>
<evidence type="ECO:0000313" key="3">
    <source>
        <dbReference type="EMBL" id="KAJ3587053.1"/>
    </source>
</evidence>
<evidence type="ECO:0000256" key="1">
    <source>
        <dbReference type="SAM" id="MobiDB-lite"/>
    </source>
</evidence>
<dbReference type="Proteomes" id="UP001148018">
    <property type="component" value="Unassembled WGS sequence"/>
</dbReference>
<protein>
    <recommendedName>
        <fullName evidence="2">Plasma membrane calcium transporting P-type ATPase C-terminal domain-containing protein</fullName>
    </recommendedName>
</protein>
<dbReference type="OrthoDB" id="10601186at2759"/>
<keyword evidence="4" id="KW-1185">Reference proteome</keyword>
<dbReference type="GO" id="GO:0005388">
    <property type="term" value="F:P-type calcium transporter activity"/>
    <property type="evidence" value="ECO:0007669"/>
    <property type="project" value="InterPro"/>
</dbReference>
<name>A0A9Q0I6W6_9TELE</name>
<proteinExistence type="predicted"/>
<dbReference type="Pfam" id="PF12424">
    <property type="entry name" value="ATP_Ca_trans_C"/>
    <property type="match status" value="1"/>
</dbReference>